<dbReference type="SUPFAM" id="SSF140959">
    <property type="entry name" value="Indolic compounds 2,3-dioxygenase-like"/>
    <property type="match status" value="1"/>
</dbReference>
<evidence type="ECO:0000256" key="4">
    <source>
        <dbReference type="PIRSR" id="PIRSR600898-1"/>
    </source>
</evidence>
<dbReference type="GO" id="GO:0046872">
    <property type="term" value="F:metal ion binding"/>
    <property type="evidence" value="ECO:0007669"/>
    <property type="project" value="UniProtKB-KW"/>
</dbReference>
<sequence length="496" mass="54785">MAQLVPPLSAYGLSKDCGFLSSLPVPALADPYYAEWENILARLQPLLQNGGLRAVIDDLPILSTSHLQTELQWRRAYLLLVSMLQGYVWSGAEPSERIPPPITIPLKQVSEHLELPPMATYAGFCLWNYVPHCQTESLSDLSNLGCAVTFTGTVDEHWFYKISMAIEAYGAPSLQSMLEAIEAAHVGDSQVVADHLNQLAGTIDGIIAILHRIYESCDPRVFYHQVRPYLAGSKGMENSGLPNGVWYDDGSSNREYRQYAGISNAQSSLIQFYDIVLGIEHRPTGISSTISIPEAKGPQPPPHNFIHEMRKYMPGPHRRFLEDVGKTTNIRSFVESRRSDHALCKAYDSCLEMLCKLRDKHLQVVSRYIIIESRKSIKNDNPVGNAALSQALIDPDTELSKDAIGTGGTSLMPFLKQARNETTEPVIHPGRGLLDKSQKHVEDSQIQYHFGVGSWNHHSITSGSKDSDGLITFTPRAAFLFAVGIFVAVSAAIVSS</sequence>
<dbReference type="GO" id="GO:0005737">
    <property type="term" value="C:cytoplasm"/>
    <property type="evidence" value="ECO:0007669"/>
    <property type="project" value="TreeGrafter"/>
</dbReference>
<keyword evidence="5" id="KW-0812">Transmembrane</keyword>
<dbReference type="FunFam" id="1.20.58.480:FF:000004">
    <property type="entry name" value="Indoleamine 2,3-dioxygenase subfamily"/>
    <property type="match status" value="1"/>
</dbReference>
<dbReference type="EMBL" id="LVVK01000003">
    <property type="protein sequence ID" value="OPB46520.1"/>
    <property type="molecule type" value="Genomic_DNA"/>
</dbReference>
<dbReference type="PANTHER" id="PTHR28657:SF5">
    <property type="entry name" value="INDOLEAMINE 2,3-DIOXYGENASE"/>
    <property type="match status" value="1"/>
</dbReference>
<evidence type="ECO:0000256" key="2">
    <source>
        <dbReference type="ARBA" id="ARBA00022723"/>
    </source>
</evidence>
<keyword evidence="5" id="KW-0472">Membrane</keyword>
<dbReference type="Proteomes" id="UP000191004">
    <property type="component" value="Unassembled WGS sequence"/>
</dbReference>
<comment type="caution">
    <text evidence="6">The sequence shown here is derived from an EMBL/GenBank/DDBJ whole genome shotgun (WGS) entry which is preliminary data.</text>
</comment>
<keyword evidence="7" id="KW-1185">Reference proteome</keyword>
<dbReference type="PANTHER" id="PTHR28657">
    <property type="entry name" value="INDOLEAMINE 2,3-DIOXYGENASE"/>
    <property type="match status" value="1"/>
</dbReference>
<dbReference type="Gene3D" id="1.20.58.480">
    <property type="match status" value="1"/>
</dbReference>
<keyword evidence="4" id="KW-0349">Heme</keyword>
<reference evidence="6 7" key="1">
    <citation type="submission" date="2016-04" db="EMBL/GenBank/DDBJ databases">
        <title>Multiple horizontal gene transfer events from other fungi enriched the ability of the initially mycotrophic fungus Trichoderma (Ascomycota) to feed on dead plant biomass.</title>
        <authorList>
            <person name="Atanasova L."/>
            <person name="Chenthamara K."/>
            <person name="Zhang J."/>
            <person name="Grujic M."/>
            <person name="Henrissat B."/>
            <person name="Kuo A."/>
            <person name="Aertz A."/>
            <person name="Salamov A."/>
            <person name="Lipzen A."/>
            <person name="Labutti K."/>
            <person name="Barry K."/>
            <person name="Miao Y."/>
            <person name="Rahimi M.J."/>
            <person name="Shen Q."/>
            <person name="Grigoriev I.V."/>
            <person name="Kubicek C.P."/>
            <person name="Druzhinina I.S."/>
        </authorList>
    </citation>
    <scope>NUCLEOTIDE SEQUENCE [LARGE SCALE GENOMIC DNA]</scope>
    <source>
        <strain evidence="6 7">NJAU 4742</strain>
    </source>
</reference>
<keyword evidence="6" id="KW-0560">Oxidoreductase</keyword>
<accession>A0A1T3CZI3</accession>
<keyword evidence="3 4" id="KW-0408">Iron</keyword>
<evidence type="ECO:0000256" key="1">
    <source>
        <dbReference type="ARBA" id="ARBA00007119"/>
    </source>
</evidence>
<organism evidence="6 7">
    <name type="scientific">Trichoderma guizhouense</name>
    <dbReference type="NCBI Taxonomy" id="1491466"/>
    <lineage>
        <taxon>Eukaryota</taxon>
        <taxon>Fungi</taxon>
        <taxon>Dikarya</taxon>
        <taxon>Ascomycota</taxon>
        <taxon>Pezizomycotina</taxon>
        <taxon>Sordariomycetes</taxon>
        <taxon>Hypocreomycetidae</taxon>
        <taxon>Hypocreales</taxon>
        <taxon>Hypocreaceae</taxon>
        <taxon>Trichoderma</taxon>
    </lineage>
</organism>
<evidence type="ECO:0000256" key="3">
    <source>
        <dbReference type="ARBA" id="ARBA00023004"/>
    </source>
</evidence>
<dbReference type="InterPro" id="IPR037217">
    <property type="entry name" value="Trp/Indoleamine_2_3_dOase-like"/>
</dbReference>
<evidence type="ECO:0000313" key="7">
    <source>
        <dbReference type="Proteomes" id="UP000191004"/>
    </source>
</evidence>
<dbReference type="GO" id="GO:0034354">
    <property type="term" value="P:'de novo' NAD+ biosynthetic process from L-tryptophan"/>
    <property type="evidence" value="ECO:0007669"/>
    <property type="project" value="TreeGrafter"/>
</dbReference>
<feature type="binding site" description="proximal binding residue" evidence="4">
    <location>
        <position position="361"/>
    </location>
    <ligand>
        <name>heme b</name>
        <dbReference type="ChEBI" id="CHEBI:60344"/>
    </ligand>
    <ligandPart>
        <name>Fe</name>
        <dbReference type="ChEBI" id="CHEBI:18248"/>
    </ligandPart>
</feature>
<dbReference type="Pfam" id="PF01231">
    <property type="entry name" value="IDO"/>
    <property type="match status" value="1"/>
</dbReference>
<dbReference type="AlphaFoldDB" id="A0A1T3CZI3"/>
<gene>
    <name evidence="6" type="ORF">A0O28_0066410</name>
</gene>
<dbReference type="GO" id="GO:0020037">
    <property type="term" value="F:heme binding"/>
    <property type="evidence" value="ECO:0007669"/>
    <property type="project" value="InterPro"/>
</dbReference>
<dbReference type="GO" id="GO:0019441">
    <property type="term" value="P:L-tryptophan catabolic process to kynurenine"/>
    <property type="evidence" value="ECO:0007669"/>
    <property type="project" value="InterPro"/>
</dbReference>
<keyword evidence="6" id="KW-0223">Dioxygenase</keyword>
<dbReference type="InterPro" id="IPR000898">
    <property type="entry name" value="Indolamine_dOase"/>
</dbReference>
<feature type="transmembrane region" description="Helical" evidence="5">
    <location>
        <begin position="477"/>
        <end position="494"/>
    </location>
</feature>
<dbReference type="GO" id="GO:0033754">
    <property type="term" value="F:indoleamine 2,3-dioxygenase activity"/>
    <property type="evidence" value="ECO:0007669"/>
    <property type="project" value="TreeGrafter"/>
</dbReference>
<comment type="similarity">
    <text evidence="1">Belongs to the indoleamine 2,3-dioxygenase family.</text>
</comment>
<proteinExistence type="inferred from homology"/>
<keyword evidence="2 4" id="KW-0479">Metal-binding</keyword>
<evidence type="ECO:0000313" key="6">
    <source>
        <dbReference type="EMBL" id="OPB46520.1"/>
    </source>
</evidence>
<evidence type="ECO:0000256" key="5">
    <source>
        <dbReference type="SAM" id="Phobius"/>
    </source>
</evidence>
<protein>
    <submittedName>
        <fullName evidence="6">Indoleamine 2,3-dioxygenase family protein</fullName>
    </submittedName>
</protein>
<name>A0A1T3CZI3_9HYPO</name>
<keyword evidence="5" id="KW-1133">Transmembrane helix</keyword>